<gene>
    <name evidence="10" type="ORF">G4Z14_16750</name>
</gene>
<feature type="domain" description="Aminoglycoside phosphotransferase" evidence="9">
    <location>
        <begin position="43"/>
        <end position="262"/>
    </location>
</feature>
<keyword evidence="3 10" id="KW-0808">Transferase</keyword>
<accession>A0A6M0QY92</accession>
<evidence type="ECO:0000256" key="3">
    <source>
        <dbReference type="ARBA" id="ARBA00022679"/>
    </source>
</evidence>
<keyword evidence="2" id="KW-0963">Cytoplasm</keyword>
<dbReference type="InterPro" id="IPR011009">
    <property type="entry name" value="Kinase-like_dom_sf"/>
</dbReference>
<dbReference type="PANTHER" id="PTHR21064">
    <property type="entry name" value="AMINOGLYCOSIDE PHOSPHOTRANSFERASE DOMAIN-CONTAINING PROTEIN-RELATED"/>
    <property type="match status" value="1"/>
</dbReference>
<name>A0A6M0QY92_9RHOB</name>
<evidence type="ECO:0000256" key="7">
    <source>
        <dbReference type="ARBA" id="ARBA00038873"/>
    </source>
</evidence>
<dbReference type="PANTHER" id="PTHR21064:SF1">
    <property type="entry name" value="HYDROXYLYSINE KINASE"/>
    <property type="match status" value="1"/>
</dbReference>
<evidence type="ECO:0000256" key="1">
    <source>
        <dbReference type="ARBA" id="ARBA00004496"/>
    </source>
</evidence>
<evidence type="ECO:0000259" key="9">
    <source>
        <dbReference type="Pfam" id="PF01636"/>
    </source>
</evidence>
<dbReference type="InterPro" id="IPR002575">
    <property type="entry name" value="Aminoglycoside_PTrfase"/>
</dbReference>
<comment type="function">
    <text evidence="6">Catalyzes the GTP-dependent phosphorylation of 5-hydroxy-L-lysine.</text>
</comment>
<dbReference type="Pfam" id="PF01636">
    <property type="entry name" value="APH"/>
    <property type="match status" value="1"/>
</dbReference>
<comment type="catalytic activity">
    <reaction evidence="5">
        <text>(5R)-5-hydroxy-L-lysine + GTP = (5R)-5-phosphooxy-L-lysine + GDP + H(+)</text>
        <dbReference type="Rhea" id="RHEA:19049"/>
        <dbReference type="ChEBI" id="CHEBI:15378"/>
        <dbReference type="ChEBI" id="CHEBI:37565"/>
        <dbReference type="ChEBI" id="CHEBI:57882"/>
        <dbReference type="ChEBI" id="CHEBI:58189"/>
        <dbReference type="ChEBI" id="CHEBI:58357"/>
        <dbReference type="EC" id="2.7.1.81"/>
    </reaction>
</comment>
<sequence>MSSSGDPLSTLPPDLGDAEVSALLARHYGLAGPLRRLTSERDLNLRLEAGGRRYVVKFANRAEPRAVTDFQTAALMHLEGKGLPVPQVIRSTAGASEIETPDGLLRVLTYLEGMPLHMAPRTAAQRGAAGAMAARISLGLQGFDHPGADHALQWDIRRASALRPLLPHVPDDLRGLCSATLDRFDAEVFPRLADCRWQVVHNDLNPHNVLVDATDPDRITGVLDFGDMVRTPLVCDLGVAASYQIDPRAPLDSLVAFTAAYHRLLPLTAPELGLVADLTAVRMLTTLCITSWRAAKYPENAAYILRNFPSARAGLLALAALPRDDVTRALSRACPME</sequence>
<dbReference type="Gene3D" id="3.90.1200.10">
    <property type="match status" value="1"/>
</dbReference>
<keyword evidence="4" id="KW-0418">Kinase</keyword>
<evidence type="ECO:0000256" key="2">
    <source>
        <dbReference type="ARBA" id="ARBA00022490"/>
    </source>
</evidence>
<protein>
    <recommendedName>
        <fullName evidence="8">Hydroxylysine kinase</fullName>
        <ecNumber evidence="7">2.7.1.81</ecNumber>
    </recommendedName>
</protein>
<dbReference type="GO" id="GO:0047992">
    <property type="term" value="F:hydroxylysine kinase activity"/>
    <property type="evidence" value="ECO:0007669"/>
    <property type="project" value="UniProtKB-EC"/>
</dbReference>
<proteinExistence type="predicted"/>
<keyword evidence="11" id="KW-1185">Reference proteome</keyword>
<evidence type="ECO:0000256" key="6">
    <source>
        <dbReference type="ARBA" id="ARBA00037368"/>
    </source>
</evidence>
<dbReference type="Proteomes" id="UP000477782">
    <property type="component" value="Unassembled WGS sequence"/>
</dbReference>
<evidence type="ECO:0000256" key="5">
    <source>
        <dbReference type="ARBA" id="ARBA00036820"/>
    </source>
</evidence>
<evidence type="ECO:0000313" key="10">
    <source>
        <dbReference type="EMBL" id="NEY91941.1"/>
    </source>
</evidence>
<dbReference type="EC" id="2.7.1.81" evidence="7"/>
<evidence type="ECO:0000256" key="4">
    <source>
        <dbReference type="ARBA" id="ARBA00022777"/>
    </source>
</evidence>
<organism evidence="10 11">
    <name type="scientific">Tabrizicola oligotrophica</name>
    <dbReference type="NCBI Taxonomy" id="2710650"/>
    <lineage>
        <taxon>Bacteria</taxon>
        <taxon>Pseudomonadati</taxon>
        <taxon>Pseudomonadota</taxon>
        <taxon>Alphaproteobacteria</taxon>
        <taxon>Rhodobacterales</taxon>
        <taxon>Paracoccaceae</taxon>
        <taxon>Tabrizicola</taxon>
    </lineage>
</organism>
<dbReference type="SUPFAM" id="SSF56112">
    <property type="entry name" value="Protein kinase-like (PK-like)"/>
    <property type="match status" value="1"/>
</dbReference>
<evidence type="ECO:0000313" key="11">
    <source>
        <dbReference type="Proteomes" id="UP000477782"/>
    </source>
</evidence>
<dbReference type="EMBL" id="JAAIVJ010000016">
    <property type="protein sequence ID" value="NEY91941.1"/>
    <property type="molecule type" value="Genomic_DNA"/>
</dbReference>
<evidence type="ECO:0000256" key="8">
    <source>
        <dbReference type="ARBA" id="ARBA00040505"/>
    </source>
</evidence>
<comment type="caution">
    <text evidence="10">The sequence shown here is derived from an EMBL/GenBank/DDBJ whole genome shotgun (WGS) entry which is preliminary data.</text>
</comment>
<comment type="subcellular location">
    <subcellularLocation>
        <location evidence="1">Cytoplasm</location>
    </subcellularLocation>
</comment>
<dbReference type="GO" id="GO:0005737">
    <property type="term" value="C:cytoplasm"/>
    <property type="evidence" value="ECO:0007669"/>
    <property type="project" value="UniProtKB-SubCell"/>
</dbReference>
<reference evidence="10 11" key="1">
    <citation type="submission" date="2020-02" db="EMBL/GenBank/DDBJ databases">
        <authorList>
            <person name="Chen W.-M."/>
        </authorList>
    </citation>
    <scope>NUCLEOTIDE SEQUENCE [LARGE SCALE GENOMIC DNA]</scope>
    <source>
        <strain evidence="10 11">KMS-5</strain>
    </source>
</reference>
<dbReference type="RefSeq" id="WP_164627811.1">
    <property type="nucleotide sequence ID" value="NZ_JAAIVJ010000016.1"/>
</dbReference>
<dbReference type="AlphaFoldDB" id="A0A6M0QY92"/>
<dbReference type="InterPro" id="IPR050249">
    <property type="entry name" value="Pseudomonas-type_ThrB"/>
</dbReference>